<name>A0A8B9HQ81_ASTMX</name>
<evidence type="ECO:0000256" key="1">
    <source>
        <dbReference type="ARBA" id="ARBA00004496"/>
    </source>
</evidence>
<accession>A0A8B9HQ81</accession>
<feature type="domain" description="Enolase N-terminal" evidence="18">
    <location>
        <begin position="3"/>
        <end position="132"/>
    </location>
</feature>
<comment type="similarity">
    <text evidence="3">Belongs to the enolase family.</text>
</comment>
<evidence type="ECO:0000259" key="17">
    <source>
        <dbReference type="SMART" id="SM01192"/>
    </source>
</evidence>
<sequence length="432" mass="47292">MSITKIHAREILDSRGNPTVEVDLYTEKGRFRAAVPSGASTGVHEALELRDGDKGRYLGKGTYCTCTHTYTCTAHTTDKLSVVEQEKIDKFMLELDGTENKSKFGANAILGVSLAVCKAGAAEKGVPLYRHIADLAGNKDVILPVPAFNVINGGSHAGNKLAMQEFMILPVGAQNFSEAMRIGAEVYHNLKNVIKAKYGKDATNVGDEGGFAPNILENNEALELLKTAIEKAGYPDMIIIGMDVAASEFHKAGKYDLDFKSPDDPQRYITGDQLGDLYKSFIKNYPVMSIEDPFDQDDWENWSKFTGSVDIQIVGDDLTVTNPKRIQQAVEKKACNCLLLKVNQIGSVTESIQACKLAQSNGWGVMVSHRSGETEDTFIADLVVGLCTGQIKTGAPCRSERLAKYNQLMRIEEELGEKAKFAGKDFRHPKVN</sequence>
<evidence type="ECO:0000256" key="9">
    <source>
        <dbReference type="ARBA" id="ARBA00023152"/>
    </source>
</evidence>
<keyword evidence="9" id="KW-0324">Glycolysis</keyword>
<dbReference type="FunFam" id="3.30.390.10:FF:000001">
    <property type="entry name" value="Enolase"/>
    <property type="match status" value="1"/>
</dbReference>
<evidence type="ECO:0000256" key="16">
    <source>
        <dbReference type="PIRSR" id="PIRSR001400-3"/>
    </source>
</evidence>
<evidence type="ECO:0000256" key="4">
    <source>
        <dbReference type="ARBA" id="ARBA00011473"/>
    </source>
</evidence>
<feature type="binding site" evidence="16">
    <location>
        <position position="316"/>
    </location>
    <ligand>
        <name>Mg(2+)</name>
        <dbReference type="ChEBI" id="CHEBI:18420"/>
    </ligand>
</feature>
<feature type="binding site" evidence="15">
    <location>
        <begin position="368"/>
        <end position="371"/>
    </location>
    <ligand>
        <name>substrate</name>
    </ligand>
</feature>
<proteinExistence type="inferred from homology"/>
<evidence type="ECO:0000256" key="14">
    <source>
        <dbReference type="PIRSR" id="PIRSR001400-1"/>
    </source>
</evidence>
<dbReference type="EC" id="4.2.1.11" evidence="5"/>
<dbReference type="CDD" id="cd03313">
    <property type="entry name" value="enolase"/>
    <property type="match status" value="1"/>
</dbReference>
<feature type="active site" description="Proton acceptor" evidence="14">
    <location>
        <position position="341"/>
    </location>
</feature>
<keyword evidence="6" id="KW-0963">Cytoplasm</keyword>
<dbReference type="GO" id="GO:0000015">
    <property type="term" value="C:phosphopyruvate hydratase complex"/>
    <property type="evidence" value="ECO:0007669"/>
    <property type="project" value="InterPro"/>
</dbReference>
<dbReference type="SMART" id="SM01193">
    <property type="entry name" value="Enolase_N"/>
    <property type="match status" value="1"/>
</dbReference>
<dbReference type="InterPro" id="IPR036849">
    <property type="entry name" value="Enolase-like_C_sf"/>
</dbReference>
<dbReference type="Pfam" id="PF00113">
    <property type="entry name" value="Enolase_C"/>
    <property type="match status" value="1"/>
</dbReference>
<protein>
    <recommendedName>
        <fullName evidence="12">Beta-enolase</fullName>
        <ecNumber evidence="5">4.2.1.11</ecNumber>
    </recommendedName>
    <alternativeName>
        <fullName evidence="11">2-phospho-D-glycerate hydro-lyase</fullName>
    </alternativeName>
</protein>
<dbReference type="GO" id="GO:0006096">
    <property type="term" value="P:glycolytic process"/>
    <property type="evidence" value="ECO:0007669"/>
    <property type="project" value="UniProtKB-UniPathway"/>
</dbReference>
<evidence type="ECO:0000256" key="5">
    <source>
        <dbReference type="ARBA" id="ARBA00012058"/>
    </source>
</evidence>
<comment type="catalytic activity">
    <reaction evidence="13">
        <text>(2R)-2-phosphoglycerate = phosphoenolpyruvate + H2O</text>
        <dbReference type="Rhea" id="RHEA:10164"/>
        <dbReference type="ChEBI" id="CHEBI:15377"/>
        <dbReference type="ChEBI" id="CHEBI:58289"/>
        <dbReference type="ChEBI" id="CHEBI:58702"/>
        <dbReference type="EC" id="4.2.1.11"/>
    </reaction>
    <physiologicalReaction direction="left-to-right" evidence="13">
        <dbReference type="Rhea" id="RHEA:10165"/>
    </physiologicalReaction>
</comment>
<evidence type="ECO:0000259" key="18">
    <source>
        <dbReference type="SMART" id="SM01193"/>
    </source>
</evidence>
<dbReference type="InterPro" id="IPR029017">
    <property type="entry name" value="Enolase-like_N"/>
</dbReference>
<keyword evidence="10" id="KW-0456">Lyase</keyword>
<dbReference type="SFLD" id="SFLDS00001">
    <property type="entry name" value="Enolase"/>
    <property type="match status" value="1"/>
</dbReference>
<dbReference type="PROSITE" id="PS00164">
    <property type="entry name" value="ENOLASE"/>
    <property type="match status" value="1"/>
</dbReference>
<evidence type="ECO:0000256" key="7">
    <source>
        <dbReference type="ARBA" id="ARBA00022723"/>
    </source>
</evidence>
<feature type="active site" description="Proton donor" evidence="14">
    <location>
        <position position="208"/>
    </location>
</feature>
<keyword evidence="8 16" id="KW-0460">Magnesium</keyword>
<dbReference type="NCBIfam" id="TIGR01060">
    <property type="entry name" value="eno"/>
    <property type="match status" value="1"/>
</dbReference>
<feature type="binding site" evidence="16">
    <location>
        <position position="291"/>
    </location>
    <ligand>
        <name>Mg(2+)</name>
        <dbReference type="ChEBI" id="CHEBI:18420"/>
    </ligand>
</feature>
<comment type="subunit">
    <text evidence="4">Dimer.</text>
</comment>
<dbReference type="SMART" id="SM01192">
    <property type="entry name" value="Enolase_C"/>
    <property type="match status" value="1"/>
</dbReference>
<feature type="binding site" evidence="15">
    <location>
        <position position="165"/>
    </location>
    <ligand>
        <name>substrate</name>
    </ligand>
</feature>
<dbReference type="HAMAP" id="MF_00318">
    <property type="entry name" value="Enolase"/>
    <property type="match status" value="1"/>
</dbReference>
<dbReference type="SFLD" id="SFLDF00002">
    <property type="entry name" value="enolase"/>
    <property type="match status" value="1"/>
</dbReference>
<dbReference type="PIRSF" id="PIRSF001400">
    <property type="entry name" value="Enolase"/>
    <property type="match status" value="1"/>
</dbReference>
<feature type="binding site" evidence="15">
    <location>
        <position position="291"/>
    </location>
    <ligand>
        <name>substrate</name>
    </ligand>
</feature>
<evidence type="ECO:0000256" key="3">
    <source>
        <dbReference type="ARBA" id="ARBA00009604"/>
    </source>
</evidence>
<dbReference type="Proteomes" id="UP000694621">
    <property type="component" value="Unplaced"/>
</dbReference>
<dbReference type="GO" id="GO:0000287">
    <property type="term" value="F:magnesium ion binding"/>
    <property type="evidence" value="ECO:0007669"/>
    <property type="project" value="InterPro"/>
</dbReference>
<dbReference type="InterPro" id="IPR020809">
    <property type="entry name" value="Enolase_CS"/>
</dbReference>
<gene>
    <name evidence="19" type="primary">eno3</name>
</gene>
<evidence type="ECO:0000256" key="10">
    <source>
        <dbReference type="ARBA" id="ARBA00023239"/>
    </source>
</evidence>
<dbReference type="PRINTS" id="PR00148">
    <property type="entry name" value="ENOLASE"/>
</dbReference>
<dbReference type="GO" id="GO:0004634">
    <property type="term" value="F:phosphopyruvate hydratase activity"/>
    <property type="evidence" value="ECO:0007669"/>
    <property type="project" value="UniProtKB-EC"/>
</dbReference>
<dbReference type="InterPro" id="IPR020811">
    <property type="entry name" value="Enolase_N"/>
</dbReference>
<dbReference type="PANTHER" id="PTHR11902:SF5">
    <property type="entry name" value="BETA-ENOLASE"/>
    <property type="match status" value="1"/>
</dbReference>
<evidence type="ECO:0000256" key="8">
    <source>
        <dbReference type="ARBA" id="ARBA00022842"/>
    </source>
</evidence>
<evidence type="ECO:0000313" key="20">
    <source>
        <dbReference type="Proteomes" id="UP000694621"/>
    </source>
</evidence>
<feature type="binding site" evidence="15">
    <location>
        <position position="392"/>
    </location>
    <ligand>
        <name>substrate</name>
    </ligand>
</feature>
<keyword evidence="7 16" id="KW-0479">Metal-binding</keyword>
<evidence type="ECO:0000256" key="11">
    <source>
        <dbReference type="ARBA" id="ARBA00031125"/>
    </source>
</evidence>
<dbReference type="InterPro" id="IPR020810">
    <property type="entry name" value="Enolase_C"/>
</dbReference>
<evidence type="ECO:0000256" key="2">
    <source>
        <dbReference type="ARBA" id="ARBA00005031"/>
    </source>
</evidence>
<dbReference type="SFLD" id="SFLDG00178">
    <property type="entry name" value="enolase"/>
    <property type="match status" value="1"/>
</dbReference>
<comment type="cofactor">
    <cofactor evidence="16">
        <name>Mg(2+)</name>
        <dbReference type="ChEBI" id="CHEBI:18420"/>
    </cofactor>
    <text evidence="16">Mg(2+) is required for catalysis and for stabilizing the dimer.</text>
</comment>
<evidence type="ECO:0000313" key="19">
    <source>
        <dbReference type="Ensembl" id="ENSAMXP00005016075.1"/>
    </source>
</evidence>
<dbReference type="Gene3D" id="3.20.20.120">
    <property type="entry name" value="Enolase-like C-terminal domain"/>
    <property type="match status" value="1"/>
</dbReference>
<dbReference type="Ensembl" id="ENSAMXT00005017751.1">
    <property type="protein sequence ID" value="ENSAMXP00005016075.1"/>
    <property type="gene ID" value="ENSAMXG00005008090.1"/>
</dbReference>
<feature type="domain" description="Enolase C-terminal TIM barrel" evidence="17">
    <location>
        <begin position="140"/>
        <end position="429"/>
    </location>
</feature>
<dbReference type="InterPro" id="IPR000941">
    <property type="entry name" value="Enolase"/>
</dbReference>
<reference evidence="19" key="1">
    <citation type="submission" date="2025-08" db="UniProtKB">
        <authorList>
            <consortium name="Ensembl"/>
        </authorList>
    </citation>
    <scope>IDENTIFICATION</scope>
</reference>
<evidence type="ECO:0000256" key="13">
    <source>
        <dbReference type="ARBA" id="ARBA00048951"/>
    </source>
</evidence>
<evidence type="ECO:0000256" key="12">
    <source>
        <dbReference type="ARBA" id="ARBA00040232"/>
    </source>
</evidence>
<dbReference type="AlphaFoldDB" id="A0A8B9HQ81"/>
<dbReference type="SUPFAM" id="SSF51604">
    <property type="entry name" value="Enolase C-terminal domain-like"/>
    <property type="match status" value="1"/>
</dbReference>
<dbReference type="FunFam" id="3.20.20.120:FF:000002">
    <property type="entry name" value="Enolase 1"/>
    <property type="match status" value="1"/>
</dbReference>
<comment type="pathway">
    <text evidence="2">Carbohydrate degradation; glycolysis; pyruvate from D-glyceraldehyde 3-phosphate: step 4/5.</text>
</comment>
<feature type="binding site" evidence="15">
    <location>
        <position position="156"/>
    </location>
    <ligand>
        <name>substrate</name>
    </ligand>
</feature>
<evidence type="ECO:0000256" key="6">
    <source>
        <dbReference type="ARBA" id="ARBA00022490"/>
    </source>
</evidence>
<feature type="binding site" evidence="16">
    <location>
        <position position="243"/>
    </location>
    <ligand>
        <name>Mg(2+)</name>
        <dbReference type="ChEBI" id="CHEBI:18420"/>
    </ligand>
</feature>
<dbReference type="PANTHER" id="PTHR11902">
    <property type="entry name" value="ENOLASE"/>
    <property type="match status" value="1"/>
</dbReference>
<evidence type="ECO:0000256" key="15">
    <source>
        <dbReference type="PIRSR" id="PIRSR001400-2"/>
    </source>
</evidence>
<comment type="subcellular location">
    <subcellularLocation>
        <location evidence="1">Cytoplasm</location>
    </subcellularLocation>
</comment>
<dbReference type="UniPathway" id="UPA00109">
    <property type="reaction ID" value="UER00187"/>
</dbReference>
<dbReference type="Pfam" id="PF03952">
    <property type="entry name" value="Enolase_N"/>
    <property type="match status" value="1"/>
</dbReference>
<dbReference type="SUPFAM" id="SSF54826">
    <property type="entry name" value="Enolase N-terminal domain-like"/>
    <property type="match status" value="1"/>
</dbReference>
<dbReference type="Gene3D" id="3.30.390.10">
    <property type="entry name" value="Enolase-like, N-terminal domain"/>
    <property type="match status" value="1"/>
</dbReference>
<feature type="binding site" evidence="15">
    <location>
        <position position="316"/>
    </location>
    <ligand>
        <name>substrate</name>
    </ligand>
</feature>
<organism evidence="19 20">
    <name type="scientific">Astyanax mexicanus</name>
    <name type="common">Blind cave fish</name>
    <name type="synonym">Astyanax fasciatus mexicanus</name>
    <dbReference type="NCBI Taxonomy" id="7994"/>
    <lineage>
        <taxon>Eukaryota</taxon>
        <taxon>Metazoa</taxon>
        <taxon>Chordata</taxon>
        <taxon>Craniata</taxon>
        <taxon>Vertebrata</taxon>
        <taxon>Euteleostomi</taxon>
        <taxon>Actinopterygii</taxon>
        <taxon>Neopterygii</taxon>
        <taxon>Teleostei</taxon>
        <taxon>Ostariophysi</taxon>
        <taxon>Characiformes</taxon>
        <taxon>Characoidei</taxon>
        <taxon>Acestrorhamphidae</taxon>
        <taxon>Acestrorhamphinae</taxon>
        <taxon>Astyanax</taxon>
    </lineage>
</organism>